<dbReference type="PROSITE" id="PS50293">
    <property type="entry name" value="TPR_REGION"/>
    <property type="match status" value="3"/>
</dbReference>
<feature type="domain" description="O-GlcNAc transferase C-terminal" evidence="9">
    <location>
        <begin position="723"/>
        <end position="893"/>
    </location>
</feature>
<evidence type="ECO:0000256" key="6">
    <source>
        <dbReference type="ARBA" id="ARBA00022737"/>
    </source>
</evidence>
<sequence>MSATVPQELPLEAELQEAIAHHQAGRFEQAETRYLDILKAQPYHAIANHNMGLLAGQVGQYAAGLPYLRQALSVNPDEGQFWLSYADGLIKAGQAGEALDILDSAYKRGLDNPSSQALRLQAETAVSEAAKAPSDAEIGHIVAIYNSGDYVQLEDATRALLAQYPESAFAWSVLGTALQLQGKDALQVLQKTVELAPCDAEAHGNLGNAWQMHGQFERAVDSYLRALDLNPDFVEAHRNLGRALHVQHRLADAEQSYRRALALHPSYAVAHLNLGNVLREQEKFEAAIASYHDALKLIPDNAEAHSHLALALEEIGQREQALAFHERSVALDPESELALLYLSDCLRKLRRFDEAASLLQNALAKNPGNAEMHNNLGLILQNHGKLEEAIAAYQQAVDLAPDFAMAYCNMGAAQQALKQFDKAQANYLRALENEPRFVLAHFNLATCWRELGQYDTALAGFQQVIAIQPNHIEAYVNIAGLLGDAGRIDEAIDSCRTALSINPTFEKAHSSLLFMLSHSIRASADSLFAEHQRFGDVFEAPLRASWPEHSNSRAPERCLQVGFVSGDFNDHAVPHFVIPILENLCRSPRLSLHAYYNCTREDAVTKRLRGLFPHWQQVSALSDAELAKQIAEDGIDVLIDLSGHTAKHRLLTFTRKPAPIQASWIGYPGSTGLQAVDYFLTDRFVLPPGRFESQYTEKFAYLPAAWPYLPSSDAPEVNSLPALANGCITFASFNRTTKLSREVIALWSQLLRAVPTSRMLLAAMPKDGVHEQWIEWFASEGISQDRLSFHPRTNVKDYLALHLQVDIALDTFPYTGGTTTLNGLWMGVPTLTLAGDTTAGRTSAAILGHVQLDAFVAEDAEDFVKKGAYIANDLALLASIRGSARQLLANSALGQPALIAAGLEAALRAMWQRWCAGLPAASFEVDQQTTRNTLP</sequence>
<evidence type="ECO:0000259" key="9">
    <source>
        <dbReference type="Pfam" id="PF13844"/>
    </source>
</evidence>
<comment type="similarity">
    <text evidence="2">Belongs to the glycosyltransferase 41 family. O-GlcNAc transferase subfamily.</text>
</comment>
<evidence type="ECO:0000313" key="11">
    <source>
        <dbReference type="Proteomes" id="UP001221208"/>
    </source>
</evidence>
<name>A0ABT5JUU9_9BURK</name>
<dbReference type="RefSeq" id="WP_273669149.1">
    <property type="nucleotide sequence ID" value="NZ_JAQQXR010000001.1"/>
</dbReference>
<protein>
    <recommendedName>
        <fullName evidence="3">protein O-GlcNAc transferase</fullName>
        <ecNumber evidence="3">2.4.1.255</ecNumber>
    </recommendedName>
</protein>
<comment type="pathway">
    <text evidence="1">Protein modification; protein glycosylation.</text>
</comment>
<organism evidence="10 11">
    <name type="scientific">Janthinobacterium fluminis</name>
    <dbReference type="NCBI Taxonomy" id="2987524"/>
    <lineage>
        <taxon>Bacteria</taxon>
        <taxon>Pseudomonadati</taxon>
        <taxon>Pseudomonadota</taxon>
        <taxon>Betaproteobacteria</taxon>
        <taxon>Burkholderiales</taxon>
        <taxon>Oxalobacteraceae</taxon>
        <taxon>Janthinobacterium</taxon>
    </lineage>
</organism>
<evidence type="ECO:0000256" key="4">
    <source>
        <dbReference type="ARBA" id="ARBA00022676"/>
    </source>
</evidence>
<evidence type="ECO:0000256" key="7">
    <source>
        <dbReference type="ARBA" id="ARBA00022803"/>
    </source>
</evidence>
<evidence type="ECO:0000256" key="5">
    <source>
        <dbReference type="ARBA" id="ARBA00022679"/>
    </source>
</evidence>
<dbReference type="Pfam" id="PF13181">
    <property type="entry name" value="TPR_8"/>
    <property type="match status" value="1"/>
</dbReference>
<feature type="repeat" description="TPR" evidence="8">
    <location>
        <begin position="370"/>
        <end position="403"/>
    </location>
</feature>
<dbReference type="PANTHER" id="PTHR44835">
    <property type="entry name" value="UDP-N-ACETYLGLUCOSAMINE--PEPTIDE N-ACETYLGLUCOSAMINYLTRANSFERASE SPINDLY-RELATED"/>
    <property type="match status" value="1"/>
</dbReference>
<dbReference type="InterPro" id="IPR029489">
    <property type="entry name" value="OGT/SEC/SPY_C"/>
</dbReference>
<reference evidence="10 11" key="1">
    <citation type="submission" date="2022-10" db="EMBL/GenBank/DDBJ databases">
        <title>Janthinobacterium sp. hw3 Genome sequencing.</title>
        <authorList>
            <person name="Park S."/>
        </authorList>
    </citation>
    <scope>NUCLEOTIDE SEQUENCE [LARGE SCALE GENOMIC DNA]</scope>
    <source>
        <strain evidence="11">hw3</strain>
    </source>
</reference>
<evidence type="ECO:0000256" key="1">
    <source>
        <dbReference type="ARBA" id="ARBA00004922"/>
    </source>
</evidence>
<dbReference type="InterPro" id="IPR051939">
    <property type="entry name" value="Glycosyltr_41/O-GlcNAc_trsf"/>
</dbReference>
<dbReference type="Gene3D" id="3.40.50.11380">
    <property type="match status" value="1"/>
</dbReference>
<dbReference type="Pfam" id="PF13432">
    <property type="entry name" value="TPR_16"/>
    <property type="match status" value="4"/>
</dbReference>
<dbReference type="Pfam" id="PF13414">
    <property type="entry name" value="TPR_11"/>
    <property type="match status" value="1"/>
</dbReference>
<proteinExistence type="inferred from homology"/>
<keyword evidence="11" id="KW-1185">Reference proteome</keyword>
<dbReference type="Proteomes" id="UP001221208">
    <property type="component" value="Unassembled WGS sequence"/>
</dbReference>
<evidence type="ECO:0000256" key="2">
    <source>
        <dbReference type="ARBA" id="ARBA00005386"/>
    </source>
</evidence>
<evidence type="ECO:0000256" key="3">
    <source>
        <dbReference type="ARBA" id="ARBA00011970"/>
    </source>
</evidence>
<dbReference type="PROSITE" id="PS50005">
    <property type="entry name" value="TPR"/>
    <property type="match status" value="9"/>
</dbReference>
<keyword evidence="4" id="KW-0328">Glycosyltransferase</keyword>
<evidence type="ECO:0000313" key="10">
    <source>
        <dbReference type="EMBL" id="MDC8756515.1"/>
    </source>
</evidence>
<dbReference type="Pfam" id="PF13844">
    <property type="entry name" value="Glyco_transf_41"/>
    <property type="match status" value="2"/>
</dbReference>
<dbReference type="Gene3D" id="1.25.40.10">
    <property type="entry name" value="Tetratricopeptide repeat domain"/>
    <property type="match status" value="7"/>
</dbReference>
<feature type="repeat" description="TPR" evidence="8">
    <location>
        <begin position="234"/>
        <end position="267"/>
    </location>
</feature>
<accession>A0ABT5JUU9</accession>
<dbReference type="EC" id="2.4.1.255" evidence="3"/>
<dbReference type="InterPro" id="IPR019734">
    <property type="entry name" value="TPR_rpt"/>
</dbReference>
<feature type="repeat" description="TPR" evidence="8">
    <location>
        <begin position="404"/>
        <end position="437"/>
    </location>
</feature>
<evidence type="ECO:0000256" key="8">
    <source>
        <dbReference type="PROSITE-ProRule" id="PRU00339"/>
    </source>
</evidence>
<dbReference type="SUPFAM" id="SSF48452">
    <property type="entry name" value="TPR-like"/>
    <property type="match status" value="2"/>
</dbReference>
<keyword evidence="5" id="KW-0808">Transferase</keyword>
<keyword evidence="7 8" id="KW-0802">TPR repeat</keyword>
<dbReference type="PANTHER" id="PTHR44835:SF1">
    <property type="entry name" value="PROTEIN O-GLCNAC TRANSFERASE"/>
    <property type="match status" value="1"/>
</dbReference>
<dbReference type="EMBL" id="JAQQXR010000001">
    <property type="protein sequence ID" value="MDC8756515.1"/>
    <property type="molecule type" value="Genomic_DNA"/>
</dbReference>
<dbReference type="SMART" id="SM00028">
    <property type="entry name" value="TPR"/>
    <property type="match status" value="12"/>
</dbReference>
<feature type="repeat" description="TPR" evidence="8">
    <location>
        <begin position="302"/>
        <end position="335"/>
    </location>
</feature>
<dbReference type="Gene3D" id="3.40.50.2000">
    <property type="entry name" value="Glycogen Phosphorylase B"/>
    <property type="match status" value="1"/>
</dbReference>
<feature type="repeat" description="TPR" evidence="8">
    <location>
        <begin position="200"/>
        <end position="233"/>
    </location>
</feature>
<feature type="repeat" description="TPR" evidence="8">
    <location>
        <begin position="268"/>
        <end position="301"/>
    </location>
</feature>
<comment type="caution">
    <text evidence="10">The sequence shown here is derived from an EMBL/GenBank/DDBJ whole genome shotgun (WGS) entry which is preliminary data.</text>
</comment>
<dbReference type="InterPro" id="IPR011990">
    <property type="entry name" value="TPR-like_helical_dom_sf"/>
</dbReference>
<feature type="repeat" description="TPR" evidence="8">
    <location>
        <begin position="472"/>
        <end position="505"/>
    </location>
</feature>
<keyword evidence="6" id="KW-0677">Repeat</keyword>
<feature type="repeat" description="TPR" evidence="8">
    <location>
        <begin position="45"/>
        <end position="78"/>
    </location>
</feature>
<feature type="domain" description="O-GlcNAc transferase C-terminal" evidence="9">
    <location>
        <begin position="508"/>
        <end position="705"/>
    </location>
</feature>
<gene>
    <name evidence="10" type="ORF">OIK44_02800</name>
</gene>
<feature type="repeat" description="TPR" evidence="8">
    <location>
        <begin position="438"/>
        <end position="471"/>
    </location>
</feature>